<dbReference type="AlphaFoldDB" id="A0A074MC20"/>
<dbReference type="eggNOG" id="ENOG503341R">
    <property type="taxonomic scope" value="Bacteria"/>
</dbReference>
<dbReference type="EMBL" id="JMIR01000012">
    <property type="protein sequence ID" value="KEO83442.1"/>
    <property type="molecule type" value="Genomic_DNA"/>
</dbReference>
<evidence type="ECO:0000313" key="2">
    <source>
        <dbReference type="EMBL" id="KEO83442.1"/>
    </source>
</evidence>
<evidence type="ECO:0000256" key="1">
    <source>
        <dbReference type="SAM" id="MobiDB-lite"/>
    </source>
</evidence>
<gene>
    <name evidence="2" type="ORF">EL26_10745</name>
</gene>
<evidence type="ECO:0000313" key="3">
    <source>
        <dbReference type="Proteomes" id="UP000027931"/>
    </source>
</evidence>
<sequence length="88" mass="9888">MSRKKDVHQDFYANHGGVHFTQNVPAEQMNNFVRELPGDQRDSLFEVLGELESAGMITIKNDGQFTDGSGHLGGTEGCYEESREQRNK</sequence>
<name>A0A074MC20_9BACL</name>
<feature type="region of interest" description="Disordered" evidence="1">
    <location>
        <begin position="61"/>
        <end position="88"/>
    </location>
</feature>
<proteinExistence type="predicted"/>
<organism evidence="2 3">
    <name type="scientific">Tumebacillus flagellatus</name>
    <dbReference type="NCBI Taxonomy" id="1157490"/>
    <lineage>
        <taxon>Bacteria</taxon>
        <taxon>Bacillati</taxon>
        <taxon>Bacillota</taxon>
        <taxon>Bacilli</taxon>
        <taxon>Bacillales</taxon>
        <taxon>Alicyclobacillaceae</taxon>
        <taxon>Tumebacillus</taxon>
    </lineage>
</organism>
<accession>A0A074MC20</accession>
<protein>
    <submittedName>
        <fullName evidence="2">Uncharacterized protein</fullName>
    </submittedName>
</protein>
<dbReference type="OrthoDB" id="2376725at2"/>
<dbReference type="RefSeq" id="WP_038087706.1">
    <property type="nucleotide sequence ID" value="NZ_JMIR01000012.1"/>
</dbReference>
<keyword evidence="3" id="KW-1185">Reference proteome</keyword>
<reference evidence="2 3" key="1">
    <citation type="journal article" date="2013" name="Int. J. Syst. Evol. Microbiol.">
        <title>Tumebacillus flagellatus sp. nov., an alpha-amylase/pullulanase-producing bacterium isolated from cassava wastewater.</title>
        <authorList>
            <person name="Wang Q."/>
            <person name="Xie N."/>
            <person name="Qin Y."/>
            <person name="Shen N."/>
            <person name="Zhu J."/>
            <person name="Mi H."/>
            <person name="Huang R."/>
        </authorList>
    </citation>
    <scope>NUCLEOTIDE SEQUENCE [LARGE SCALE GENOMIC DNA]</scope>
    <source>
        <strain evidence="2 3">GST4</strain>
    </source>
</reference>
<dbReference type="Proteomes" id="UP000027931">
    <property type="component" value="Unassembled WGS sequence"/>
</dbReference>
<comment type="caution">
    <text evidence="2">The sequence shown here is derived from an EMBL/GenBank/DDBJ whole genome shotgun (WGS) entry which is preliminary data.</text>
</comment>